<comment type="caution">
    <text evidence="7">The sequence shown here is derived from an EMBL/GenBank/DDBJ whole genome shotgun (WGS) entry which is preliminary data.</text>
</comment>
<dbReference type="EMBL" id="JANCMU010000007">
    <property type="protein sequence ID" value="MDG4946819.1"/>
    <property type="molecule type" value="Genomic_DNA"/>
</dbReference>
<dbReference type="InterPro" id="IPR036909">
    <property type="entry name" value="Cyt_c-like_dom_sf"/>
</dbReference>
<keyword evidence="3 4" id="KW-0408">Iron</keyword>
<dbReference type="GO" id="GO:0020037">
    <property type="term" value="F:heme binding"/>
    <property type="evidence" value="ECO:0007669"/>
    <property type="project" value="InterPro"/>
</dbReference>
<evidence type="ECO:0000313" key="7">
    <source>
        <dbReference type="EMBL" id="MDG4946819.1"/>
    </source>
</evidence>
<accession>A0A9X4MZC8</accession>
<organism evidence="7 8">
    <name type="scientific">Profundicola chukchiensis</name>
    <dbReference type="NCBI Taxonomy" id="2961959"/>
    <lineage>
        <taxon>Bacteria</taxon>
        <taxon>Pseudomonadati</taxon>
        <taxon>Bacteroidota</taxon>
        <taxon>Flavobacteriia</taxon>
        <taxon>Flavobacteriales</taxon>
        <taxon>Weeksellaceae</taxon>
        <taxon>Profundicola</taxon>
    </lineage>
</organism>
<reference evidence="7" key="1">
    <citation type="submission" date="2022-07" db="EMBL/GenBank/DDBJ databases">
        <title>Description and genome-wide analysis of Profundicola chukchiensis gen. nov., sp. nov., marine bacteria isolated from bottom sediments of the Chukchi Sea.</title>
        <authorList>
            <person name="Romanenko L."/>
            <person name="Otstavnykh N."/>
            <person name="Kurilenko V."/>
            <person name="Eremeev V."/>
            <person name="Velansky P."/>
            <person name="Mikhailov V."/>
            <person name="Isaeva M."/>
        </authorList>
    </citation>
    <scope>NUCLEOTIDE SEQUENCE</scope>
    <source>
        <strain evidence="7">KMM 9713</strain>
    </source>
</reference>
<evidence type="ECO:0000256" key="1">
    <source>
        <dbReference type="ARBA" id="ARBA00022617"/>
    </source>
</evidence>
<evidence type="ECO:0000256" key="2">
    <source>
        <dbReference type="ARBA" id="ARBA00022723"/>
    </source>
</evidence>
<sequence>MEWYNDHNKLFLTAIGMFLVLTYFVAIQPAILNEGINQPLPGDSLLTEQQMRGKKIYIANGCVACHTQQVRNVDMDAVFGSRPSIAADYALITRTDFWRNTATLMGTERTGPDLTDVGNRQGSLEWNLTHLYNPRILVKESIMPSFPFLFIKKTSPKEGEVVVNVPEEYLNGYQGKVVATQDALDLVAYLQSLKQVPLPDGTPDPEFLYKIEESKKNAAAAGEGALPDGAMLYQAHCQSCHQANGEGLPGAFPSLKGSPIVTGESPAIIVDIILNGYTGRVSEGYGPMPGIGGTANLSAAEIAAIMNHERTSWGNNASTVTEEEVQKWMDQLEAGELPSADEAAPGGVIQKTEAKVDSADVDVS</sequence>
<dbReference type="Pfam" id="PF02433">
    <property type="entry name" value="FixO"/>
    <property type="match status" value="1"/>
</dbReference>
<protein>
    <submittedName>
        <fullName evidence="7">Cytochrome c</fullName>
    </submittedName>
</protein>
<evidence type="ECO:0000313" key="8">
    <source>
        <dbReference type="Proteomes" id="UP001152599"/>
    </source>
</evidence>
<dbReference type="InterPro" id="IPR009056">
    <property type="entry name" value="Cyt_c-like_dom"/>
</dbReference>
<name>A0A9X4MZC8_9FLAO</name>
<evidence type="ECO:0000256" key="5">
    <source>
        <dbReference type="SAM" id="MobiDB-lite"/>
    </source>
</evidence>
<keyword evidence="1 4" id="KW-0349">Heme</keyword>
<dbReference type="Proteomes" id="UP001152599">
    <property type="component" value="Unassembled WGS sequence"/>
</dbReference>
<dbReference type="RefSeq" id="WP_304421133.1">
    <property type="nucleotide sequence ID" value="NZ_JANCMU010000007.1"/>
</dbReference>
<evidence type="ECO:0000256" key="4">
    <source>
        <dbReference type="PROSITE-ProRule" id="PRU00433"/>
    </source>
</evidence>
<gene>
    <name evidence="7" type="ORF">NMK71_10360</name>
</gene>
<dbReference type="PANTHER" id="PTHR35008:SF8">
    <property type="entry name" value="ALCOHOL DEHYDROGENASE CYTOCHROME C SUBUNIT"/>
    <property type="match status" value="1"/>
</dbReference>
<proteinExistence type="predicted"/>
<dbReference type="Gene3D" id="1.10.760.10">
    <property type="entry name" value="Cytochrome c-like domain"/>
    <property type="match status" value="2"/>
</dbReference>
<feature type="region of interest" description="Disordered" evidence="5">
    <location>
        <begin position="335"/>
        <end position="364"/>
    </location>
</feature>
<evidence type="ECO:0000259" key="6">
    <source>
        <dbReference type="PROSITE" id="PS51007"/>
    </source>
</evidence>
<dbReference type="GO" id="GO:0009055">
    <property type="term" value="F:electron transfer activity"/>
    <property type="evidence" value="ECO:0007669"/>
    <property type="project" value="InterPro"/>
</dbReference>
<dbReference type="Pfam" id="PF13442">
    <property type="entry name" value="Cytochrome_CBB3"/>
    <property type="match status" value="1"/>
</dbReference>
<dbReference type="AlphaFoldDB" id="A0A9X4MZC8"/>
<dbReference type="PROSITE" id="PS51007">
    <property type="entry name" value="CYTC"/>
    <property type="match status" value="2"/>
</dbReference>
<keyword evidence="8" id="KW-1185">Reference proteome</keyword>
<keyword evidence="2 4" id="KW-0479">Metal-binding</keyword>
<feature type="domain" description="Cytochrome c" evidence="6">
    <location>
        <begin position="224"/>
        <end position="313"/>
    </location>
</feature>
<feature type="domain" description="Cytochrome c" evidence="6">
    <location>
        <begin position="48"/>
        <end position="194"/>
    </location>
</feature>
<dbReference type="GO" id="GO:0046872">
    <property type="term" value="F:metal ion binding"/>
    <property type="evidence" value="ECO:0007669"/>
    <property type="project" value="UniProtKB-KW"/>
</dbReference>
<dbReference type="InterPro" id="IPR003468">
    <property type="entry name" value="Cyt_c_oxidase_monohaem-su/FixO"/>
</dbReference>
<evidence type="ECO:0000256" key="3">
    <source>
        <dbReference type="ARBA" id="ARBA00023004"/>
    </source>
</evidence>
<dbReference type="SUPFAM" id="SSF46626">
    <property type="entry name" value="Cytochrome c"/>
    <property type="match status" value="2"/>
</dbReference>
<dbReference type="PANTHER" id="PTHR35008">
    <property type="entry name" value="BLL4482 PROTEIN-RELATED"/>
    <property type="match status" value="1"/>
</dbReference>
<dbReference type="InterPro" id="IPR051459">
    <property type="entry name" value="Cytochrome_c-type_DH"/>
</dbReference>